<feature type="domain" description="RecA family profile 1" evidence="8">
    <location>
        <begin position="646"/>
        <end position="815"/>
    </location>
</feature>
<dbReference type="InterPro" id="IPR023404">
    <property type="entry name" value="rSAM_horseshoe"/>
</dbReference>
<dbReference type="Pfam" id="PF00919">
    <property type="entry name" value="UPF0004"/>
    <property type="match status" value="1"/>
</dbReference>
<dbReference type="SFLD" id="SFLDS00029">
    <property type="entry name" value="Radical_SAM"/>
    <property type="match status" value="1"/>
</dbReference>
<dbReference type="InterPro" id="IPR006463">
    <property type="entry name" value="MiaB_methiolase"/>
</dbReference>
<evidence type="ECO:0000256" key="4">
    <source>
        <dbReference type="ARBA" id="ARBA00022691"/>
    </source>
</evidence>
<evidence type="ECO:0000256" key="2">
    <source>
        <dbReference type="ARBA" id="ARBA00009815"/>
    </source>
</evidence>
<dbReference type="PANTHER" id="PTHR43020">
    <property type="entry name" value="CDK5 REGULATORY SUBUNIT-ASSOCIATED PROTEIN 1"/>
    <property type="match status" value="1"/>
</dbReference>
<evidence type="ECO:0000313" key="13">
    <source>
        <dbReference type="Proteomes" id="UP000663828"/>
    </source>
</evidence>
<dbReference type="InterPro" id="IPR005839">
    <property type="entry name" value="Methylthiotransferase"/>
</dbReference>
<dbReference type="InterPro" id="IPR002792">
    <property type="entry name" value="TRAM_dom"/>
</dbReference>
<dbReference type="GO" id="GO:0046872">
    <property type="term" value="F:metal ion binding"/>
    <property type="evidence" value="ECO:0007669"/>
    <property type="project" value="UniProtKB-KW"/>
</dbReference>
<keyword evidence="3" id="KW-0004">4Fe-4S</keyword>
<evidence type="ECO:0000313" key="12">
    <source>
        <dbReference type="EMBL" id="CAF0888813.1"/>
    </source>
</evidence>
<accession>A0A813YRU3</accession>
<dbReference type="EMBL" id="CAJNOR010000353">
    <property type="protein sequence ID" value="CAF0888813.1"/>
    <property type="molecule type" value="Genomic_DNA"/>
</dbReference>
<dbReference type="Pfam" id="PF04055">
    <property type="entry name" value="Radical_SAM"/>
    <property type="match status" value="1"/>
</dbReference>
<dbReference type="SUPFAM" id="SSF52540">
    <property type="entry name" value="P-loop containing nucleoside triphosphate hydrolases"/>
    <property type="match status" value="1"/>
</dbReference>
<evidence type="ECO:0000259" key="11">
    <source>
        <dbReference type="PROSITE" id="PS51918"/>
    </source>
</evidence>
<dbReference type="GO" id="GO:0051539">
    <property type="term" value="F:4 iron, 4 sulfur cluster binding"/>
    <property type="evidence" value="ECO:0007669"/>
    <property type="project" value="UniProtKB-KW"/>
</dbReference>
<dbReference type="AlphaFoldDB" id="A0A813YRU3"/>
<dbReference type="NCBIfam" id="TIGR01574">
    <property type="entry name" value="miaB-methiolase"/>
    <property type="match status" value="1"/>
</dbReference>
<dbReference type="InterPro" id="IPR020612">
    <property type="entry name" value="Methylthiotransferase_CS"/>
</dbReference>
<keyword evidence="13" id="KW-1185">Reference proteome</keyword>
<sequence length="929" mass="106387">MISRLILSNLPHIRCLSTVTNVWREKVSQGPSLKSFIEQTVNQPSYETTLPPYLNDVEPFDPLNHVKRRVYFDVYGCQMNENDTDIAYTFLNKHGGYERVNDENDADIVLLMTCSIREGAEQKIWKKLQSLGHRKKTRSPHAPPFQIGVLGCMAERLKEKLIEREKVVDVVCGPDAYRSLPNLLDQTLVESDQKGINTLLSIDETYADITPLRYDTNNRRAFVSIMRGCNNMCAFCIVPFTRGRERSRPMSSILDELRYLVDLGIKDVTLLGQNVNSYCDKSEVNVSLHTTKTLSRGFKENYKTNPTKGSIRFATLLDQASQISPELRIRFTSPHPKDFPDDLLHVMCDRSNICKSIHLPCQSGSTRILELMRRGYSKEAYLSLVEHIRSIVPNITFSSDFIAGFCTETDDDHRDTLDVIERVRYNFLYSFPYSMREKTKAHYHLNDDVSFDIKSRRHLEIHELFRHHAHLINQSYIGQIQLCLVEGPSKRAPDSEVAGRNDFNTKVIFSKYLSNSGESFQPGDYVQVRIDSATSQTLKGTPIKRTTLKEFDSSFLNILFEKNTDMSLISFTSPYFASLNLIHSHVLERFDRAGIKNLTDLAVYSPLEISLKFRYSLNDAEMILDKLLSILISQPKNVYDMLTETSSLYILTKLPTLNRYLNGGLRRGSLIELCGSWGSGKTQFCLQLTAQCCLMGLRTIYIDTEHTFSSIRLLNMIGSFDSKQEHLLELVRTEMIFDADSLMKILATIENELEEEVKSDNRDQCPALLIVDSIAAPLRMSTMGYSRENILLLFTDCAKRLARRYNLLVFVTNQVTTKRRSTVLTEKQDDNKKLGNDFYTSVALGKAWSHSVNVRLAISYHGDTRRQLIVGKSIESPAYTIAFRILTNGLEEIEEDFQTNTQRKVFEKQSTRRLIQADEMHLIGKQLRP</sequence>
<keyword evidence="5" id="KW-0479">Metal-binding</keyword>
<dbReference type="GO" id="GO:0003677">
    <property type="term" value="F:DNA binding"/>
    <property type="evidence" value="ECO:0007669"/>
    <property type="project" value="InterPro"/>
</dbReference>
<gene>
    <name evidence="12" type="ORF">XAT740_LOCUS7397</name>
</gene>
<dbReference type="PROSITE" id="PS51449">
    <property type="entry name" value="MTTASE_N"/>
    <property type="match status" value="1"/>
</dbReference>
<dbReference type="SMART" id="SM00729">
    <property type="entry name" value="Elp3"/>
    <property type="match status" value="1"/>
</dbReference>
<dbReference type="InterPro" id="IPR038135">
    <property type="entry name" value="Methylthiotransferase_N_sf"/>
</dbReference>
<dbReference type="GO" id="GO:0005739">
    <property type="term" value="C:mitochondrion"/>
    <property type="evidence" value="ECO:0007669"/>
    <property type="project" value="TreeGrafter"/>
</dbReference>
<dbReference type="FunFam" id="3.40.50.12160:FF:000003">
    <property type="entry name" value="CDK5 regulatory subunit-associated protein 1"/>
    <property type="match status" value="1"/>
</dbReference>
<feature type="domain" description="TRAM" evidence="9">
    <location>
        <begin position="474"/>
        <end position="544"/>
    </location>
</feature>
<dbReference type="Gene3D" id="3.40.50.300">
    <property type="entry name" value="P-loop containing nucleotide triphosphate hydrolases"/>
    <property type="match status" value="1"/>
</dbReference>
<evidence type="ECO:0000256" key="3">
    <source>
        <dbReference type="ARBA" id="ARBA00022485"/>
    </source>
</evidence>
<evidence type="ECO:0000259" key="8">
    <source>
        <dbReference type="PROSITE" id="PS50162"/>
    </source>
</evidence>
<dbReference type="PROSITE" id="PS50926">
    <property type="entry name" value="TRAM"/>
    <property type="match status" value="1"/>
</dbReference>
<evidence type="ECO:0000259" key="10">
    <source>
        <dbReference type="PROSITE" id="PS51449"/>
    </source>
</evidence>
<dbReference type="InterPro" id="IPR013632">
    <property type="entry name" value="Rad51_C"/>
</dbReference>
<dbReference type="PROSITE" id="PS01278">
    <property type="entry name" value="MTTASE_RADICAL"/>
    <property type="match status" value="1"/>
</dbReference>
<dbReference type="PANTHER" id="PTHR43020:SF2">
    <property type="entry name" value="MITOCHONDRIAL TRNA METHYLTHIOTRANSFERASE CDK5RAP1"/>
    <property type="match status" value="1"/>
</dbReference>
<evidence type="ECO:0000256" key="7">
    <source>
        <dbReference type="ARBA" id="ARBA00023014"/>
    </source>
</evidence>
<evidence type="ECO:0000259" key="9">
    <source>
        <dbReference type="PROSITE" id="PS50926"/>
    </source>
</evidence>
<comment type="similarity">
    <text evidence="2">Belongs to the methylthiotransferase family. MiaB subfamily.</text>
</comment>
<feature type="domain" description="Radical SAM core" evidence="11">
    <location>
        <begin position="215"/>
        <end position="471"/>
    </location>
</feature>
<evidence type="ECO:0008006" key="14">
    <source>
        <dbReference type="Google" id="ProtNLM"/>
    </source>
</evidence>
<dbReference type="GO" id="GO:0140664">
    <property type="term" value="F:ATP-dependent DNA damage sensor activity"/>
    <property type="evidence" value="ECO:0007669"/>
    <property type="project" value="InterPro"/>
</dbReference>
<dbReference type="PROSITE" id="PS50162">
    <property type="entry name" value="RECA_2"/>
    <property type="match status" value="1"/>
</dbReference>
<dbReference type="Pfam" id="PF01938">
    <property type="entry name" value="TRAM"/>
    <property type="match status" value="1"/>
</dbReference>
<dbReference type="Gene3D" id="3.80.30.20">
    <property type="entry name" value="tm_1862 like domain"/>
    <property type="match status" value="1"/>
</dbReference>
<proteinExistence type="inferred from homology"/>
<reference evidence="12" key="1">
    <citation type="submission" date="2021-02" db="EMBL/GenBank/DDBJ databases">
        <authorList>
            <person name="Nowell W R."/>
        </authorList>
    </citation>
    <scope>NUCLEOTIDE SEQUENCE</scope>
</reference>
<dbReference type="Pfam" id="PF08423">
    <property type="entry name" value="Rad51"/>
    <property type="match status" value="1"/>
</dbReference>
<dbReference type="SFLD" id="SFLDF00273">
    <property type="entry name" value="(dimethylallyl)adenosine_tRNA"/>
    <property type="match status" value="1"/>
</dbReference>
<dbReference type="FunFam" id="3.80.30.20:FF:000003">
    <property type="entry name" value="CDK5 regulatory subunit-associated protein 1"/>
    <property type="match status" value="1"/>
</dbReference>
<dbReference type="InterPro" id="IPR007197">
    <property type="entry name" value="rSAM"/>
</dbReference>
<dbReference type="SUPFAM" id="SSF102114">
    <property type="entry name" value="Radical SAM enzymes"/>
    <property type="match status" value="1"/>
</dbReference>
<dbReference type="GO" id="GO:0060255">
    <property type="term" value="P:regulation of macromolecule metabolic process"/>
    <property type="evidence" value="ECO:0007669"/>
    <property type="project" value="UniProtKB-ARBA"/>
</dbReference>
<name>A0A813YRU3_ADIRI</name>
<evidence type="ECO:0000256" key="6">
    <source>
        <dbReference type="ARBA" id="ARBA00023004"/>
    </source>
</evidence>
<dbReference type="InterPro" id="IPR058240">
    <property type="entry name" value="rSAM_sf"/>
</dbReference>
<dbReference type="InterPro" id="IPR013848">
    <property type="entry name" value="Methylthiotransferase_N"/>
</dbReference>
<dbReference type="GO" id="GO:0005829">
    <property type="term" value="C:cytosol"/>
    <property type="evidence" value="ECO:0007669"/>
    <property type="project" value="TreeGrafter"/>
</dbReference>
<keyword evidence="7" id="KW-0411">Iron-sulfur</keyword>
<evidence type="ECO:0000256" key="1">
    <source>
        <dbReference type="ARBA" id="ARBA00001966"/>
    </source>
</evidence>
<dbReference type="SFLD" id="SFLDF00413">
    <property type="entry name" value="CDK5RAP1"/>
    <property type="match status" value="1"/>
</dbReference>
<dbReference type="Gene3D" id="3.40.50.12160">
    <property type="entry name" value="Methylthiotransferase, N-terminal domain"/>
    <property type="match status" value="1"/>
</dbReference>
<dbReference type="PROSITE" id="PS51918">
    <property type="entry name" value="RADICAL_SAM"/>
    <property type="match status" value="1"/>
</dbReference>
<dbReference type="GO" id="GO:0080090">
    <property type="term" value="P:regulation of primary metabolic process"/>
    <property type="evidence" value="ECO:0007669"/>
    <property type="project" value="UniProtKB-ARBA"/>
</dbReference>
<dbReference type="Proteomes" id="UP000663828">
    <property type="component" value="Unassembled WGS sequence"/>
</dbReference>
<dbReference type="GO" id="GO:0006281">
    <property type="term" value="P:DNA repair"/>
    <property type="evidence" value="ECO:0007669"/>
    <property type="project" value="InterPro"/>
</dbReference>
<dbReference type="GO" id="GO:0035597">
    <property type="term" value="F:tRNA-2-methylthio-N(6)-dimethylallyladenosine(37) synthase activity"/>
    <property type="evidence" value="ECO:0007669"/>
    <property type="project" value="TreeGrafter"/>
</dbReference>
<comment type="cofactor">
    <cofactor evidence="1">
        <name>[4Fe-4S] cluster</name>
        <dbReference type="ChEBI" id="CHEBI:49883"/>
    </cofactor>
</comment>
<feature type="domain" description="MTTase N-terminal" evidence="10">
    <location>
        <begin position="68"/>
        <end position="189"/>
    </location>
</feature>
<dbReference type="NCBIfam" id="TIGR00089">
    <property type="entry name" value="MiaB/RimO family radical SAM methylthiotransferase"/>
    <property type="match status" value="1"/>
</dbReference>
<dbReference type="SFLD" id="SFLDG01082">
    <property type="entry name" value="B12-binding_domain_containing"/>
    <property type="match status" value="1"/>
</dbReference>
<keyword evidence="4" id="KW-0949">S-adenosyl-L-methionine</keyword>
<comment type="caution">
    <text evidence="12">The sequence shown here is derived from an EMBL/GenBank/DDBJ whole genome shotgun (WGS) entry which is preliminary data.</text>
</comment>
<dbReference type="InterPro" id="IPR020588">
    <property type="entry name" value="RecA_ATP-bd"/>
</dbReference>
<dbReference type="InterPro" id="IPR006638">
    <property type="entry name" value="Elp3/MiaA/NifB-like_rSAM"/>
</dbReference>
<evidence type="ECO:0000256" key="5">
    <source>
        <dbReference type="ARBA" id="ARBA00022723"/>
    </source>
</evidence>
<dbReference type="InterPro" id="IPR027417">
    <property type="entry name" value="P-loop_NTPase"/>
</dbReference>
<protein>
    <recommendedName>
        <fullName evidence="14">CDK5 regulatory subunit-associated protein 1</fullName>
    </recommendedName>
</protein>
<organism evidence="12 13">
    <name type="scientific">Adineta ricciae</name>
    <name type="common">Rotifer</name>
    <dbReference type="NCBI Taxonomy" id="249248"/>
    <lineage>
        <taxon>Eukaryota</taxon>
        <taxon>Metazoa</taxon>
        <taxon>Spiralia</taxon>
        <taxon>Gnathifera</taxon>
        <taxon>Rotifera</taxon>
        <taxon>Eurotatoria</taxon>
        <taxon>Bdelloidea</taxon>
        <taxon>Adinetida</taxon>
        <taxon>Adinetidae</taxon>
        <taxon>Adineta</taxon>
    </lineage>
</organism>
<dbReference type="SFLD" id="SFLDG01061">
    <property type="entry name" value="methylthiotransferase"/>
    <property type="match status" value="1"/>
</dbReference>
<keyword evidence="6" id="KW-0408">Iron</keyword>
<dbReference type="GO" id="GO:0005524">
    <property type="term" value="F:ATP binding"/>
    <property type="evidence" value="ECO:0007669"/>
    <property type="project" value="InterPro"/>
</dbReference>